<gene>
    <name evidence="3 5" type="primary">smpB</name>
    <name evidence="5" type="ORF">ABLG96_08315</name>
</gene>
<evidence type="ECO:0000256" key="1">
    <source>
        <dbReference type="ARBA" id="ARBA00022490"/>
    </source>
</evidence>
<dbReference type="RefSeq" id="WP_353650884.1">
    <property type="nucleotide sequence ID" value="NZ_CP159218.1"/>
</dbReference>
<protein>
    <recommendedName>
        <fullName evidence="3">SsrA-binding protein</fullName>
    </recommendedName>
    <alternativeName>
        <fullName evidence="3">Small protein B</fullName>
    </alternativeName>
</protein>
<dbReference type="SUPFAM" id="SSF74982">
    <property type="entry name" value="Small protein B (SmpB)"/>
    <property type="match status" value="1"/>
</dbReference>
<dbReference type="PANTHER" id="PTHR30308">
    <property type="entry name" value="TMRNA-BINDING COMPONENT OF TRANS-TRANSLATION TAGGING COMPLEX"/>
    <property type="match status" value="1"/>
</dbReference>
<comment type="similarity">
    <text evidence="3">Belongs to the SmpB family.</text>
</comment>
<evidence type="ECO:0000313" key="5">
    <source>
        <dbReference type="EMBL" id="XCG65279.1"/>
    </source>
</evidence>
<dbReference type="HAMAP" id="MF_00023">
    <property type="entry name" value="SmpB"/>
    <property type="match status" value="1"/>
</dbReference>
<dbReference type="Pfam" id="PF01668">
    <property type="entry name" value="SmpB"/>
    <property type="match status" value="1"/>
</dbReference>
<comment type="function">
    <text evidence="3">Required for rescue of stalled ribosomes mediated by trans-translation. Binds to transfer-messenger RNA (tmRNA), required for stable association of tmRNA with ribosomes. tmRNA and SmpB together mimic tRNA shape, replacing the anticodon stem-loop with SmpB. tmRNA is encoded by the ssrA gene; the 2 termini fold to resemble tRNA(Ala) and it encodes a 'tag peptide', a short internal open reading frame. During trans-translation Ala-aminoacylated tmRNA acts like a tRNA, entering the A-site of stalled ribosomes, displacing the stalled mRNA. The ribosome then switches to translate the ORF on the tmRNA; the nascent peptide is terminated with the 'tag peptide' encoded by the tmRNA and targeted for degradation. The ribosome is freed to recommence translation, which seems to be the essential function of trans-translation.</text>
</comment>
<comment type="subcellular location">
    <subcellularLocation>
        <location evidence="3">Cytoplasm</location>
    </subcellularLocation>
    <text evidence="3">The tmRNA-SmpB complex associates with stalled 70S ribosomes.</text>
</comment>
<dbReference type="EMBL" id="CP159218">
    <property type="protein sequence ID" value="XCG65279.1"/>
    <property type="molecule type" value="Genomic_DNA"/>
</dbReference>
<dbReference type="GO" id="GO:0005829">
    <property type="term" value="C:cytosol"/>
    <property type="evidence" value="ECO:0007669"/>
    <property type="project" value="TreeGrafter"/>
</dbReference>
<dbReference type="AlphaFoldDB" id="A0AAU8DT16"/>
<keyword evidence="2 3" id="KW-0694">RNA-binding</keyword>
<dbReference type="InterPro" id="IPR023620">
    <property type="entry name" value="SmpB"/>
</dbReference>
<evidence type="ECO:0000256" key="3">
    <source>
        <dbReference type="HAMAP-Rule" id="MF_00023"/>
    </source>
</evidence>
<dbReference type="GO" id="GO:0003723">
    <property type="term" value="F:RNA binding"/>
    <property type="evidence" value="ECO:0007669"/>
    <property type="project" value="UniProtKB-UniRule"/>
</dbReference>
<dbReference type="InterPro" id="IPR000037">
    <property type="entry name" value="SsrA-bd_prot"/>
</dbReference>
<proteinExistence type="inferred from homology"/>
<name>A0AAU8DT16_9ACTN</name>
<dbReference type="Gene3D" id="2.40.280.10">
    <property type="match status" value="1"/>
</dbReference>
<reference evidence="5" key="1">
    <citation type="submission" date="2024-05" db="EMBL/GenBank/DDBJ databases">
        <authorList>
            <person name="Cai S.Y."/>
            <person name="Jin L.M."/>
            <person name="Li H.R."/>
        </authorList>
    </citation>
    <scope>NUCLEOTIDE SEQUENCE</scope>
    <source>
        <strain evidence="5">A5-74</strain>
    </source>
</reference>
<dbReference type="CDD" id="cd09294">
    <property type="entry name" value="SmpB"/>
    <property type="match status" value="1"/>
</dbReference>
<dbReference type="GO" id="GO:0070929">
    <property type="term" value="P:trans-translation"/>
    <property type="evidence" value="ECO:0007669"/>
    <property type="project" value="UniProtKB-UniRule"/>
</dbReference>
<dbReference type="GO" id="GO:0070930">
    <property type="term" value="P:trans-translation-dependent protein tagging"/>
    <property type="evidence" value="ECO:0007669"/>
    <property type="project" value="TreeGrafter"/>
</dbReference>
<keyword evidence="1 3" id="KW-0963">Cytoplasm</keyword>
<feature type="region of interest" description="Disordered" evidence="4">
    <location>
        <begin position="1"/>
        <end position="22"/>
    </location>
</feature>
<accession>A0AAU8DT16</accession>
<organism evidence="5">
    <name type="scientific">Nakamurella sp. A5-74</name>
    <dbReference type="NCBI Taxonomy" id="3158264"/>
    <lineage>
        <taxon>Bacteria</taxon>
        <taxon>Bacillati</taxon>
        <taxon>Actinomycetota</taxon>
        <taxon>Actinomycetes</taxon>
        <taxon>Nakamurellales</taxon>
        <taxon>Nakamurellaceae</taxon>
        <taxon>Nakamurella</taxon>
    </lineage>
</organism>
<evidence type="ECO:0000256" key="2">
    <source>
        <dbReference type="ARBA" id="ARBA00022884"/>
    </source>
</evidence>
<dbReference type="NCBIfam" id="NF003843">
    <property type="entry name" value="PRK05422.1"/>
    <property type="match status" value="1"/>
</dbReference>
<sequence>MVKNTAVTVPTGKKPGKKPVIPPTGKSLIASNKKARHDYEIMDVYEAGISLTGTEVKSLRAGRASLIDGYATISEDEVWLRGVHIAEYAEGSWTNHVPRRARKLLLHRLEITKLANKLREASGGIALIPLQLYFLDGKVKVQIALARGKKEYDKRHTLAARDADRELERYSGRRAKGMAIRSE</sequence>
<dbReference type="InterPro" id="IPR020081">
    <property type="entry name" value="SsrA-bd_prot_CS"/>
</dbReference>
<dbReference type="NCBIfam" id="TIGR00086">
    <property type="entry name" value="smpB"/>
    <property type="match status" value="1"/>
</dbReference>
<dbReference type="PROSITE" id="PS01317">
    <property type="entry name" value="SSRP"/>
    <property type="match status" value="1"/>
</dbReference>
<evidence type="ECO:0000256" key="4">
    <source>
        <dbReference type="SAM" id="MobiDB-lite"/>
    </source>
</evidence>
<dbReference type="PANTHER" id="PTHR30308:SF2">
    <property type="entry name" value="SSRA-BINDING PROTEIN"/>
    <property type="match status" value="1"/>
</dbReference>